<comment type="caution">
    <text evidence="8">The sequence shown here is derived from an EMBL/GenBank/DDBJ whole genome shotgun (WGS) entry which is preliminary data.</text>
</comment>
<evidence type="ECO:0000256" key="2">
    <source>
        <dbReference type="ARBA" id="ARBA00022723"/>
    </source>
</evidence>
<dbReference type="GO" id="GO:0043571">
    <property type="term" value="P:maintenance of CRISPR repeat elements"/>
    <property type="evidence" value="ECO:0007669"/>
    <property type="project" value="InterPro"/>
</dbReference>
<evidence type="ECO:0000313" key="8">
    <source>
        <dbReference type="EMBL" id="OGZ67688.1"/>
    </source>
</evidence>
<dbReference type="STRING" id="1802206.A3D35_01475"/>
<evidence type="ECO:0000313" key="9">
    <source>
        <dbReference type="Proteomes" id="UP000176421"/>
    </source>
</evidence>
<evidence type="ECO:0000256" key="4">
    <source>
        <dbReference type="ARBA" id="ARBA00022801"/>
    </source>
</evidence>
<keyword evidence="3 8" id="KW-0255">Endonuclease</keyword>
<protein>
    <submittedName>
        <fullName evidence="8">CRISPR-associated endonuclease Cas2</fullName>
    </submittedName>
</protein>
<keyword evidence="4" id="KW-0378">Hydrolase</keyword>
<feature type="domain" description="Transcriptional repressor PaaX-like central Cas2-like" evidence="7">
    <location>
        <begin position="108"/>
        <end position="178"/>
    </location>
</feature>
<evidence type="ECO:0000259" key="7">
    <source>
        <dbReference type="Pfam" id="PF20803"/>
    </source>
</evidence>
<accession>A0A1G2I0U2</accession>
<evidence type="ECO:0000256" key="3">
    <source>
        <dbReference type="ARBA" id="ARBA00022759"/>
    </source>
</evidence>
<dbReference type="InterPro" id="IPR048846">
    <property type="entry name" value="PaaX-like_central"/>
</dbReference>
<keyword evidence="2" id="KW-0479">Metal-binding</keyword>
<gene>
    <name evidence="8" type="ORF">A3D35_01475</name>
</gene>
<name>A0A1G2I0U2_9BACT</name>
<proteinExistence type="predicted"/>
<evidence type="ECO:0000256" key="1">
    <source>
        <dbReference type="ARBA" id="ARBA00022722"/>
    </source>
</evidence>
<dbReference type="InterPro" id="IPR021127">
    <property type="entry name" value="CRISPR_associated_Cas2"/>
</dbReference>
<dbReference type="AlphaFoldDB" id="A0A1G2I0U2"/>
<sequence>MKIPITDQFLLDVVYKFVDKTDDVVDFLLSNKYRQINIIFGKNNPEIEKYKKNKKYHQFNQLIYNLKKNNYIKVKNLENKKAIIITKAGIDKALKASFKIEGRNKKNKRKDNKWIMIIFDIPQKHRKARDLLRSILNNLGYKMFQQSVWITPYDVSDKTEKLLQAYSLDGYVKIFIVEKL</sequence>
<keyword evidence="5" id="KW-0460">Magnesium</keyword>
<organism evidence="8 9">
    <name type="scientific">Candidatus Staskawiczbacteria bacterium RIFCSPHIGHO2_02_FULL_34_9</name>
    <dbReference type="NCBI Taxonomy" id="1802206"/>
    <lineage>
        <taxon>Bacteria</taxon>
        <taxon>Candidatus Staskawicziibacteriota</taxon>
    </lineage>
</organism>
<dbReference type="NCBIfam" id="TIGR01573">
    <property type="entry name" value="cas2"/>
    <property type="match status" value="1"/>
</dbReference>
<dbReference type="GO" id="GO:0004521">
    <property type="term" value="F:RNA endonuclease activity"/>
    <property type="evidence" value="ECO:0007669"/>
    <property type="project" value="InterPro"/>
</dbReference>
<dbReference type="Pfam" id="PF20803">
    <property type="entry name" value="PaaX_M"/>
    <property type="match status" value="1"/>
</dbReference>
<dbReference type="Gene3D" id="3.30.70.2650">
    <property type="match status" value="1"/>
</dbReference>
<dbReference type="EMBL" id="MHOS01000033">
    <property type="protein sequence ID" value="OGZ67688.1"/>
    <property type="molecule type" value="Genomic_DNA"/>
</dbReference>
<keyword evidence="1" id="KW-0540">Nuclease</keyword>
<evidence type="ECO:0000256" key="6">
    <source>
        <dbReference type="ARBA" id="ARBA00023118"/>
    </source>
</evidence>
<evidence type="ECO:0000256" key="5">
    <source>
        <dbReference type="ARBA" id="ARBA00022842"/>
    </source>
</evidence>
<reference evidence="8 9" key="1">
    <citation type="journal article" date="2016" name="Nat. Commun.">
        <title>Thousands of microbial genomes shed light on interconnected biogeochemical processes in an aquifer system.</title>
        <authorList>
            <person name="Anantharaman K."/>
            <person name="Brown C.T."/>
            <person name="Hug L.A."/>
            <person name="Sharon I."/>
            <person name="Castelle C.J."/>
            <person name="Probst A.J."/>
            <person name="Thomas B.C."/>
            <person name="Singh A."/>
            <person name="Wilkins M.J."/>
            <person name="Karaoz U."/>
            <person name="Brodie E.L."/>
            <person name="Williams K.H."/>
            <person name="Hubbard S.S."/>
            <person name="Banfield J.F."/>
        </authorList>
    </citation>
    <scope>NUCLEOTIDE SEQUENCE [LARGE SCALE GENOMIC DNA]</scope>
</reference>
<dbReference type="Proteomes" id="UP000176421">
    <property type="component" value="Unassembled WGS sequence"/>
</dbReference>
<keyword evidence="6" id="KW-0051">Antiviral defense</keyword>